<proteinExistence type="predicted"/>
<evidence type="ECO:0000256" key="1">
    <source>
        <dbReference type="SAM" id="MobiDB-lite"/>
    </source>
</evidence>
<dbReference type="Proteomes" id="UP000887116">
    <property type="component" value="Unassembled WGS sequence"/>
</dbReference>
<name>A0A8X6HF81_TRICU</name>
<gene>
    <name evidence="2" type="primary">madd-4_3</name>
    <name evidence="2" type="ORF">TNCT_544751</name>
</gene>
<dbReference type="SUPFAM" id="SSF82895">
    <property type="entry name" value="TSP-1 type 1 repeat"/>
    <property type="match status" value="1"/>
</dbReference>
<protein>
    <submittedName>
        <fullName evidence="2">Protein madd-4</fullName>
    </submittedName>
</protein>
<comment type="caution">
    <text evidence="2">The sequence shown here is derived from an EMBL/GenBank/DDBJ whole genome shotgun (WGS) entry which is preliminary data.</text>
</comment>
<dbReference type="AlphaFoldDB" id="A0A8X6HF81"/>
<feature type="region of interest" description="Disordered" evidence="1">
    <location>
        <begin position="1"/>
        <end position="49"/>
    </location>
</feature>
<dbReference type="OrthoDB" id="5948003at2759"/>
<evidence type="ECO:0000313" key="3">
    <source>
        <dbReference type="Proteomes" id="UP000887116"/>
    </source>
</evidence>
<dbReference type="Pfam" id="PF19030">
    <property type="entry name" value="TSP1_ADAMTS"/>
    <property type="match status" value="1"/>
</dbReference>
<accession>A0A8X6HF81</accession>
<dbReference type="PROSITE" id="PS50092">
    <property type="entry name" value="TSP1"/>
    <property type="match status" value="1"/>
</dbReference>
<dbReference type="InterPro" id="IPR000884">
    <property type="entry name" value="TSP1_rpt"/>
</dbReference>
<dbReference type="EMBL" id="BMAO01037973">
    <property type="protein sequence ID" value="GFR21708.1"/>
    <property type="molecule type" value="Genomic_DNA"/>
</dbReference>
<feature type="compositionally biased region" description="Low complexity" evidence="1">
    <location>
        <begin position="40"/>
        <end position="49"/>
    </location>
</feature>
<organism evidence="2 3">
    <name type="scientific">Trichonephila clavata</name>
    <name type="common">Joro spider</name>
    <name type="synonym">Nephila clavata</name>
    <dbReference type="NCBI Taxonomy" id="2740835"/>
    <lineage>
        <taxon>Eukaryota</taxon>
        <taxon>Metazoa</taxon>
        <taxon>Ecdysozoa</taxon>
        <taxon>Arthropoda</taxon>
        <taxon>Chelicerata</taxon>
        <taxon>Arachnida</taxon>
        <taxon>Araneae</taxon>
        <taxon>Araneomorphae</taxon>
        <taxon>Entelegynae</taxon>
        <taxon>Araneoidea</taxon>
        <taxon>Nephilidae</taxon>
        <taxon>Trichonephila</taxon>
    </lineage>
</organism>
<keyword evidence="3" id="KW-1185">Reference proteome</keyword>
<evidence type="ECO:0000313" key="2">
    <source>
        <dbReference type="EMBL" id="GFR21708.1"/>
    </source>
</evidence>
<dbReference type="InterPro" id="IPR036383">
    <property type="entry name" value="TSP1_rpt_sf"/>
</dbReference>
<reference evidence="2" key="1">
    <citation type="submission" date="2020-07" db="EMBL/GenBank/DDBJ databases">
        <title>Multicomponent nature underlies the extraordinary mechanical properties of spider dragline silk.</title>
        <authorList>
            <person name="Kono N."/>
            <person name="Nakamura H."/>
            <person name="Mori M."/>
            <person name="Yoshida Y."/>
            <person name="Ohtoshi R."/>
            <person name="Malay A.D."/>
            <person name="Moran D.A.P."/>
            <person name="Tomita M."/>
            <person name="Numata K."/>
            <person name="Arakawa K."/>
        </authorList>
    </citation>
    <scope>NUCLEOTIDE SEQUENCE</scope>
</reference>
<sequence length="166" mass="18512">MPRPQKICEMPDPCPLPPKAEDMTTPPPCIFTPSTEEEPSTPTTEEPTTATEPVIYLTQAPPNLTYPVHYFVGPWSRCNGQGFRRRIVHCQTYLEIGQTVARLPDSECVELRPVEVEPCAVSCPPPYPPREKQPEKEEIVEQVDVSFYSWNTEKFSPCSASCSGGG</sequence>